<evidence type="ECO:0000256" key="10">
    <source>
        <dbReference type="HAMAP-Rule" id="MF_00120"/>
    </source>
</evidence>
<evidence type="ECO:0000256" key="2">
    <source>
        <dbReference type="ARBA" id="ARBA00011123"/>
    </source>
</evidence>
<dbReference type="Pfam" id="PF01425">
    <property type="entry name" value="Amidase"/>
    <property type="match status" value="1"/>
</dbReference>
<evidence type="ECO:0000256" key="1">
    <source>
        <dbReference type="ARBA" id="ARBA00008069"/>
    </source>
</evidence>
<accession>A0ABT1AF12</accession>
<sequence>MTASTIKALSAQLAAKEVSAEELARHYLSRIEAGAHLNAFTHVDAEATLAQARAADARIAAGDAGPLAGVPIAHKDVFVTRGWRATAGSKMLGNYVSPFDATVVERLGAAGMVTLGKTNMDEFAMGSSNENSAFGPVKNPWNVEHVPGGSSGGSAAAVAADLAPAATGTDTGGSIRQPASFSGITGIKPTYGRVSRYGMIAFASSLDQGGPMARTAEDCALLLSAMAGFDPRDSTSLEPGRGGDVEDFSRLLGQPLQGAAGGTNPARPLAGLRIGLPKEYFGEGLADDVRTTVRAALAELEKLGATLVDISLPKTELSIPTYYVIAPAEASSNLSRFDGVRYGHRAAEYRDLADMYRKSRAEGFGWEVKRRILVGAYVLSHGYYDAYYLQAQKIRRIIAQDFQNVLAGENRQCDVIMGPVAPTVAWKLGEKSDDPVQMYLEDIFTLSTSLAGLPGMSVPAGFGANGLPVGLQIIGNYFEEARMLQIAHAFQQATDWHNRQPAA</sequence>
<keyword evidence="8 10" id="KW-0648">Protein biosynthesis</keyword>
<dbReference type="SUPFAM" id="SSF75304">
    <property type="entry name" value="Amidase signature (AS) enzymes"/>
    <property type="match status" value="1"/>
</dbReference>
<dbReference type="InterPro" id="IPR020556">
    <property type="entry name" value="Amidase_CS"/>
</dbReference>
<dbReference type="NCBIfam" id="TIGR00132">
    <property type="entry name" value="gatA"/>
    <property type="match status" value="1"/>
</dbReference>
<proteinExistence type="inferred from homology"/>
<dbReference type="PANTHER" id="PTHR11895:SF151">
    <property type="entry name" value="GLUTAMYL-TRNA(GLN) AMIDOTRANSFERASE SUBUNIT A"/>
    <property type="match status" value="1"/>
</dbReference>
<reference evidence="12" key="1">
    <citation type="submission" date="2022-06" db="EMBL/GenBank/DDBJ databases">
        <authorList>
            <person name="Lu C.-H."/>
        </authorList>
    </citation>
    <scope>NUCLEOTIDE SEQUENCE</scope>
    <source>
        <strain evidence="12">21MJYT02-11</strain>
    </source>
</reference>
<evidence type="ECO:0000256" key="7">
    <source>
        <dbReference type="ARBA" id="ARBA00022840"/>
    </source>
</evidence>
<dbReference type="RefSeq" id="WP_252675879.1">
    <property type="nucleotide sequence ID" value="NZ_JAMXHT010000001.1"/>
</dbReference>
<comment type="catalytic activity">
    <reaction evidence="9 10">
        <text>L-glutamyl-tRNA(Gln) + L-glutamine + ATP + H2O = L-glutaminyl-tRNA(Gln) + L-glutamate + ADP + phosphate + H(+)</text>
        <dbReference type="Rhea" id="RHEA:17521"/>
        <dbReference type="Rhea" id="RHEA-COMP:9681"/>
        <dbReference type="Rhea" id="RHEA-COMP:9684"/>
        <dbReference type="ChEBI" id="CHEBI:15377"/>
        <dbReference type="ChEBI" id="CHEBI:15378"/>
        <dbReference type="ChEBI" id="CHEBI:29985"/>
        <dbReference type="ChEBI" id="CHEBI:30616"/>
        <dbReference type="ChEBI" id="CHEBI:43474"/>
        <dbReference type="ChEBI" id="CHEBI:58359"/>
        <dbReference type="ChEBI" id="CHEBI:78520"/>
        <dbReference type="ChEBI" id="CHEBI:78521"/>
        <dbReference type="ChEBI" id="CHEBI:456216"/>
        <dbReference type="EC" id="6.3.5.7"/>
    </reaction>
</comment>
<feature type="domain" description="Amidase" evidence="11">
    <location>
        <begin position="22"/>
        <end position="484"/>
    </location>
</feature>
<evidence type="ECO:0000256" key="8">
    <source>
        <dbReference type="ARBA" id="ARBA00022917"/>
    </source>
</evidence>
<comment type="subunit">
    <text evidence="2 10">Heterotrimer of A, B and C subunits.</text>
</comment>
<dbReference type="Gene3D" id="3.90.1300.10">
    <property type="entry name" value="Amidase signature (AS) domain"/>
    <property type="match status" value="1"/>
</dbReference>
<comment type="similarity">
    <text evidence="1 10">Belongs to the amidase family. GatA subfamily.</text>
</comment>
<dbReference type="EC" id="6.3.5.7" evidence="3 10"/>
<comment type="caution">
    <text evidence="12">The sequence shown here is derived from an EMBL/GenBank/DDBJ whole genome shotgun (WGS) entry which is preliminary data.</text>
</comment>
<evidence type="ECO:0000313" key="12">
    <source>
        <dbReference type="EMBL" id="MCO5396807.1"/>
    </source>
</evidence>
<comment type="function">
    <text evidence="10">Allows the formation of correctly charged Gln-tRNA(Gln) through the transamidation of misacylated Glu-tRNA(Gln) in organisms which lack glutaminyl-tRNA synthetase. The reaction takes place in the presence of glutamine and ATP through an activated gamma-phospho-Glu-tRNA(Gln).</text>
</comment>
<evidence type="ECO:0000256" key="9">
    <source>
        <dbReference type="ARBA" id="ARBA00047407"/>
    </source>
</evidence>
<keyword evidence="13" id="KW-1185">Reference proteome</keyword>
<dbReference type="InterPro" id="IPR023631">
    <property type="entry name" value="Amidase_dom"/>
</dbReference>
<dbReference type="InterPro" id="IPR004412">
    <property type="entry name" value="GatA"/>
</dbReference>
<feature type="active site" description="Acyl-ester intermediate" evidence="10">
    <location>
        <position position="174"/>
    </location>
</feature>
<reference evidence="12" key="2">
    <citation type="journal article" date="2023" name="Front. Microbiol.">
        <title>Ralstonia chuxiongensis sp. nov., Ralstonia mojiangensis sp. nov., and Ralstonia soli sp. nov., isolated from tobacco fields, are three novel species in the family Burkholderiaceae.</title>
        <authorList>
            <person name="Lu C.H."/>
            <person name="Zhang Y.Y."/>
            <person name="Jiang N."/>
            <person name="Chen W."/>
            <person name="Shao X."/>
            <person name="Zhao Z.M."/>
            <person name="Lu W.L."/>
            <person name="Hu X."/>
            <person name="Xi Y.X."/>
            <person name="Zou S.Y."/>
            <person name="Wei Q.J."/>
            <person name="Lin Z.L."/>
            <person name="Gong L."/>
            <person name="Gai X.T."/>
            <person name="Zhang L.Q."/>
            <person name="Li J.Y."/>
            <person name="Jin Y."/>
            <person name="Xia Z.Y."/>
        </authorList>
    </citation>
    <scope>NUCLEOTIDE SEQUENCE</scope>
    <source>
        <strain evidence="12">21MJYT02-11</strain>
    </source>
</reference>
<keyword evidence="7 10" id="KW-0067">ATP-binding</keyword>
<evidence type="ECO:0000259" key="11">
    <source>
        <dbReference type="Pfam" id="PF01425"/>
    </source>
</evidence>
<feature type="active site" description="Charge relay system" evidence="10">
    <location>
        <position position="75"/>
    </location>
</feature>
<protein>
    <recommendedName>
        <fullName evidence="4 10">Glutamyl-tRNA(Gln) amidotransferase subunit A</fullName>
        <shortName evidence="10">Glu-ADT subunit A</shortName>
        <ecNumber evidence="3 10">6.3.5.7</ecNumber>
    </recommendedName>
</protein>
<evidence type="ECO:0000313" key="13">
    <source>
        <dbReference type="Proteomes" id="UP001162811"/>
    </source>
</evidence>
<evidence type="ECO:0000256" key="6">
    <source>
        <dbReference type="ARBA" id="ARBA00022741"/>
    </source>
</evidence>
<dbReference type="PROSITE" id="PS00571">
    <property type="entry name" value="AMIDASES"/>
    <property type="match status" value="1"/>
</dbReference>
<dbReference type="InterPro" id="IPR000120">
    <property type="entry name" value="Amidase"/>
</dbReference>
<dbReference type="HAMAP" id="MF_00120">
    <property type="entry name" value="GatA"/>
    <property type="match status" value="1"/>
</dbReference>
<evidence type="ECO:0000256" key="5">
    <source>
        <dbReference type="ARBA" id="ARBA00022598"/>
    </source>
</evidence>
<keyword evidence="6 10" id="KW-0547">Nucleotide-binding</keyword>
<feature type="active site" description="Charge relay system" evidence="10">
    <location>
        <position position="150"/>
    </location>
</feature>
<gene>
    <name evidence="10 12" type="primary">gatA</name>
    <name evidence="12" type="ORF">NG900_01215</name>
</gene>
<dbReference type="PANTHER" id="PTHR11895">
    <property type="entry name" value="TRANSAMIDASE"/>
    <property type="match status" value="1"/>
</dbReference>
<evidence type="ECO:0000256" key="3">
    <source>
        <dbReference type="ARBA" id="ARBA00012739"/>
    </source>
</evidence>
<evidence type="ECO:0000256" key="4">
    <source>
        <dbReference type="ARBA" id="ARBA00014428"/>
    </source>
</evidence>
<dbReference type="InterPro" id="IPR036928">
    <property type="entry name" value="AS_sf"/>
</dbReference>
<organism evidence="12 13">
    <name type="scientific">Ralstonia soli</name>
    <dbReference type="NCBI Taxonomy" id="2953896"/>
    <lineage>
        <taxon>Bacteria</taxon>
        <taxon>Pseudomonadati</taxon>
        <taxon>Pseudomonadota</taxon>
        <taxon>Betaproteobacteria</taxon>
        <taxon>Burkholderiales</taxon>
        <taxon>Burkholderiaceae</taxon>
        <taxon>Ralstonia</taxon>
    </lineage>
</organism>
<name>A0ABT1AF12_9RALS</name>
<keyword evidence="5 10" id="KW-0436">Ligase</keyword>
<dbReference type="EMBL" id="JAMXHT010000001">
    <property type="protein sequence ID" value="MCO5396807.1"/>
    <property type="molecule type" value="Genomic_DNA"/>
</dbReference>
<dbReference type="Proteomes" id="UP001162811">
    <property type="component" value="Unassembled WGS sequence"/>
</dbReference>